<dbReference type="GO" id="GO:0004519">
    <property type="term" value="F:endonuclease activity"/>
    <property type="evidence" value="ECO:0007669"/>
    <property type="project" value="UniProtKB-KW"/>
</dbReference>
<accession>A0ABS5I7M4</accession>
<reference evidence="2 3" key="1">
    <citation type="submission" date="2021-04" db="EMBL/GenBank/DDBJ databases">
        <title>Magnetospirillum sulfuroxidans sp. nov., a facultative chemolithoautotrophic sulfur-oxidizing alphaproteobacterium isolated from freshwater sediment and proposals for Paramagetospirillum gen. nov., and Magnetospirillaceae fam. nov.</title>
        <authorList>
            <person name="Koziaeva V."/>
            <person name="Geelhoed J.S."/>
            <person name="Sorokin D.Y."/>
            <person name="Grouzdev D.S."/>
        </authorList>
    </citation>
    <scope>NUCLEOTIDE SEQUENCE [LARGE SCALE GENOMIC DNA]</scope>
    <source>
        <strain evidence="2 3">J10</strain>
    </source>
</reference>
<protein>
    <submittedName>
        <fullName evidence="2">HNH endonuclease</fullName>
    </submittedName>
</protein>
<dbReference type="Pfam" id="PF14279">
    <property type="entry name" value="HNH_5"/>
    <property type="match status" value="1"/>
</dbReference>
<keyword evidence="2" id="KW-0255">Endonuclease</keyword>
<organism evidence="2 3">
    <name type="scientific">Magnetospirillum sulfuroxidans</name>
    <dbReference type="NCBI Taxonomy" id="611300"/>
    <lineage>
        <taxon>Bacteria</taxon>
        <taxon>Pseudomonadati</taxon>
        <taxon>Pseudomonadota</taxon>
        <taxon>Alphaproteobacteria</taxon>
        <taxon>Rhodospirillales</taxon>
        <taxon>Rhodospirillaceae</taxon>
        <taxon>Magnetospirillum</taxon>
    </lineage>
</organism>
<evidence type="ECO:0000313" key="3">
    <source>
        <dbReference type="Proteomes" id="UP000680714"/>
    </source>
</evidence>
<name>A0ABS5I7M4_9PROT</name>
<dbReference type="Gene3D" id="1.10.30.50">
    <property type="match status" value="1"/>
</dbReference>
<sequence>MREDWPRARCHRLWEEQQGLCFYCGIAMAAPLTQRLRHRKRLDAATIEHVVPRAHGGAAEWPNEVAACRACNAAKGDDAPSEHNLRKLGRLKGFEVIG</sequence>
<dbReference type="PANTHER" id="PTHR33877:SF2">
    <property type="entry name" value="OS07G0170200 PROTEIN"/>
    <property type="match status" value="1"/>
</dbReference>
<keyword evidence="2" id="KW-0378">Hydrolase</keyword>
<feature type="domain" description="HNH endonuclease 5" evidence="1">
    <location>
        <begin position="43"/>
        <end position="82"/>
    </location>
</feature>
<dbReference type="Proteomes" id="UP000680714">
    <property type="component" value="Unassembled WGS sequence"/>
</dbReference>
<keyword evidence="3" id="KW-1185">Reference proteome</keyword>
<dbReference type="EMBL" id="JAGTUF010000001">
    <property type="protein sequence ID" value="MBR9970435.1"/>
    <property type="molecule type" value="Genomic_DNA"/>
</dbReference>
<evidence type="ECO:0000259" key="1">
    <source>
        <dbReference type="Pfam" id="PF14279"/>
    </source>
</evidence>
<keyword evidence="2" id="KW-0540">Nuclease</keyword>
<gene>
    <name evidence="2" type="ORF">KEC16_01755</name>
</gene>
<proteinExistence type="predicted"/>
<comment type="caution">
    <text evidence="2">The sequence shown here is derived from an EMBL/GenBank/DDBJ whole genome shotgun (WGS) entry which is preliminary data.</text>
</comment>
<evidence type="ECO:0000313" key="2">
    <source>
        <dbReference type="EMBL" id="MBR9970435.1"/>
    </source>
</evidence>
<dbReference type="RefSeq" id="WP_211545929.1">
    <property type="nucleotide sequence ID" value="NZ_JAGTUF010000001.1"/>
</dbReference>
<dbReference type="InterPro" id="IPR052892">
    <property type="entry name" value="NA-targeting_endonuclease"/>
</dbReference>
<dbReference type="InterPro" id="IPR029471">
    <property type="entry name" value="HNH_5"/>
</dbReference>
<dbReference type="PANTHER" id="PTHR33877">
    <property type="entry name" value="SLL1193 PROTEIN"/>
    <property type="match status" value="1"/>
</dbReference>